<accession>D3B4J7</accession>
<evidence type="ECO:0000313" key="2">
    <source>
        <dbReference type="EMBL" id="EFA84245.1"/>
    </source>
</evidence>
<feature type="region of interest" description="Disordered" evidence="1">
    <location>
        <begin position="112"/>
        <end position="134"/>
    </location>
</feature>
<proteinExistence type="predicted"/>
<sequence length="134" mass="15424">MYTTLLDITIWHCILKEKAITSPHDASIEHGNSLVFLYPTSLIIKFIKKILRKFEDKIVFSSDEIYVFGELATFIEDDIKYKKTIFSKDQSSELEIKVHSLMSKIQNQNDHMELSESDGYCSDSDGESDGNQYS</sequence>
<dbReference type="AlphaFoldDB" id="D3B4J7"/>
<dbReference type="Proteomes" id="UP000001396">
    <property type="component" value="Unassembled WGS sequence"/>
</dbReference>
<evidence type="ECO:0000256" key="1">
    <source>
        <dbReference type="SAM" id="MobiDB-lite"/>
    </source>
</evidence>
<reference evidence="2 3" key="1">
    <citation type="journal article" date="2011" name="Genome Res.">
        <title>Phylogeny-wide analysis of social amoeba genomes highlights ancient origins for complex intercellular communication.</title>
        <authorList>
            <person name="Heidel A.J."/>
            <person name="Lawal H.M."/>
            <person name="Felder M."/>
            <person name="Schilde C."/>
            <person name="Helps N.R."/>
            <person name="Tunggal B."/>
            <person name="Rivero F."/>
            <person name="John U."/>
            <person name="Schleicher M."/>
            <person name="Eichinger L."/>
            <person name="Platzer M."/>
            <person name="Noegel A.A."/>
            <person name="Schaap P."/>
            <person name="Gloeckner G."/>
        </authorList>
    </citation>
    <scope>NUCLEOTIDE SEQUENCE [LARGE SCALE GENOMIC DNA]</scope>
    <source>
        <strain evidence="3">ATCC 26659 / Pp 5 / PN500</strain>
    </source>
</reference>
<dbReference type="RefSeq" id="XP_020436361.1">
    <property type="nucleotide sequence ID" value="XM_020574289.1"/>
</dbReference>
<dbReference type="EMBL" id="ADBJ01000010">
    <property type="protein sequence ID" value="EFA84245.1"/>
    <property type="molecule type" value="Genomic_DNA"/>
</dbReference>
<comment type="caution">
    <text evidence="2">The sequence shown here is derived from an EMBL/GenBank/DDBJ whole genome shotgun (WGS) entry which is preliminary data.</text>
</comment>
<organism evidence="2 3">
    <name type="scientific">Heterostelium pallidum (strain ATCC 26659 / Pp 5 / PN500)</name>
    <name type="common">Cellular slime mold</name>
    <name type="synonym">Polysphondylium pallidum</name>
    <dbReference type="NCBI Taxonomy" id="670386"/>
    <lineage>
        <taxon>Eukaryota</taxon>
        <taxon>Amoebozoa</taxon>
        <taxon>Evosea</taxon>
        <taxon>Eumycetozoa</taxon>
        <taxon>Dictyostelia</taxon>
        <taxon>Acytosteliales</taxon>
        <taxon>Acytosteliaceae</taxon>
        <taxon>Heterostelium</taxon>
    </lineage>
</organism>
<evidence type="ECO:0000313" key="3">
    <source>
        <dbReference type="Proteomes" id="UP000001396"/>
    </source>
</evidence>
<dbReference type="InParanoid" id="D3B4J7"/>
<dbReference type="GeneID" id="31358844"/>
<gene>
    <name evidence="2" type="ORF">PPL_03322</name>
</gene>
<keyword evidence="3" id="KW-1185">Reference proteome</keyword>
<protein>
    <submittedName>
        <fullName evidence="2">Uncharacterized protein</fullName>
    </submittedName>
</protein>
<name>D3B4J7_HETP5</name>